<reference evidence="3" key="1">
    <citation type="submission" date="2021-01" db="UniProtKB">
        <authorList>
            <consortium name="EnsemblMetazoa"/>
        </authorList>
    </citation>
    <scope>IDENTIFICATION</scope>
    <source>
        <strain evidence="3">DH4</strain>
    </source>
</reference>
<evidence type="ECO:0000313" key="3">
    <source>
        <dbReference type="EnsemblMetazoa" id="XP_026299341"/>
    </source>
</evidence>
<dbReference type="Proteomes" id="UP000005203">
    <property type="component" value="Linkage group LG11"/>
</dbReference>
<dbReference type="RefSeq" id="XP_026299341.1">
    <property type="nucleotide sequence ID" value="XM_026443556.1"/>
</dbReference>
<keyword evidence="4" id="KW-1185">Reference proteome</keyword>
<proteinExistence type="predicted"/>
<dbReference type="GeneID" id="724290"/>
<sequence>MTHMTEVNFGDFQMEERYKKLERTLKLASLRKENRKKDESTLRAPSSINIDSFDSSINIPQGSRIDSEIVSSSNNLRNILLKRKNINNDHKIFATSSVRKFNEEHSCQRDYLQMPPPSFDINFYNSKHSNNIETYNVSKFLLQNKCNTSDIDITSPKKENYKFSNNNEKYIDTSSYIHSNSFQYRNIKVFTEWTVILNEQNLLIIKGKIECGIIAWSKPIIRRLTSTKIECVCKHLYHLQGNIVDNKCELPDYVRGKFYNGFPDDWENVYEIWKMFVQQGCSATFRWPTPITDSDDDIKSEITDITFAYSTSPKNKISPKKCLSEQKIKNKQNSHSYNKKIDSFTQTHISDVTENLCYNGENIQFLINQYNNNKENYKQKDNMNLNYCHIKNKTKNVNDILNVIVNNLTDKNCSQEYISKIFEILDCLNYVVSYKSIQDRSNIEHTKLKQDIQIEEKNSEINYNLSEYNQSEIVKNYNDSLSKKRTFTEMNNTSTSDSESAIYTGIPKIPIERIIRQKKTLLKSSKRKIRKKEILQNHNTQDKQCISNISIPDYCTNVRSEKIDCTKFNDSSISITEDERDYLKVNDICSNFQNNVCDKYVEPKIIKEDEENLYRIHKYFAQKDTTIHKSVKSLQDSHEKIKKNECKTIMIETPKNIMQETNSCIEANNKNNQNHFSHQQQKEFSSYSKNTINETTKPIVLSSIPIDVEIKNKQLCILQNPKESLIEDENKIIEELREIKKRTYQKSPIKFNTTSKKNSNSLSDSEQHFKENIKIQPNNMDSIITKRSSYDNSKISKNNKLTDDIEPKLLSDWTPRVLFKSGLNLIFEGNLLNEIGHIVRRKFKTDKIYRRVSGKLVETIHHEFYQLVGNLRDTKHVIPKKLLRKCRYGCPVNIEQFCKEWESLQNYIVDYEDIKKCNDISMDNINVGRSSKGRRIIPPLTYWTGERIIMKDNNPVYKPGTIQDNNNRINNSLEYVNKNSLKMLMGNTENIVKKIKNNKSKKFPTKNTKKTRISESSNSSNDHNISVYEDEIEKITSNSINISNKQNLKPINIENSHESCTNVTKTKTAVKKSKVRKNVESNTSFLGTSKQMHGSHQSSVERYRDIVCMYYQGIPNKDDILSDDQVSHV</sequence>
<feature type="region of interest" description="Disordered" evidence="1">
    <location>
        <begin position="999"/>
        <end position="1023"/>
    </location>
</feature>
<feature type="compositionally biased region" description="Basic residues" evidence="1">
    <location>
        <begin position="999"/>
        <end position="1011"/>
    </location>
</feature>
<evidence type="ECO:0000313" key="5">
    <source>
        <dbReference type="RefSeq" id="XP_026299341.1"/>
    </source>
</evidence>
<evidence type="ECO:0000313" key="4">
    <source>
        <dbReference type="Proteomes" id="UP000005203"/>
    </source>
</evidence>
<protein>
    <submittedName>
        <fullName evidence="5">Uncharacterized protein LOC724290 isoform X1</fullName>
    </submittedName>
</protein>
<dbReference type="InterPro" id="IPR015216">
    <property type="entry name" value="SANTA"/>
</dbReference>
<evidence type="ECO:0000256" key="1">
    <source>
        <dbReference type="SAM" id="MobiDB-lite"/>
    </source>
</evidence>
<feature type="compositionally biased region" description="Polar residues" evidence="1">
    <location>
        <begin position="1014"/>
        <end position="1023"/>
    </location>
</feature>
<evidence type="ECO:0000259" key="2">
    <source>
        <dbReference type="Pfam" id="PF09133"/>
    </source>
</evidence>
<accession>A0A7M7SQQ8</accession>
<gene>
    <name evidence="5" type="primary">LOC724290</name>
</gene>
<reference evidence="5" key="2">
    <citation type="submission" date="2025-04" db="UniProtKB">
        <authorList>
            <consortium name="RefSeq"/>
        </authorList>
    </citation>
    <scope>IDENTIFICATION</scope>
    <source>
        <strain evidence="5">DH4</strain>
        <tissue evidence="5">Whole body</tissue>
    </source>
</reference>
<dbReference type="OrthoDB" id="118550at2759"/>
<organism evidence="3">
    <name type="scientific">Apis mellifera</name>
    <name type="common">Honeybee</name>
    <dbReference type="NCBI Taxonomy" id="7460"/>
    <lineage>
        <taxon>Eukaryota</taxon>
        <taxon>Metazoa</taxon>
        <taxon>Ecdysozoa</taxon>
        <taxon>Arthropoda</taxon>
        <taxon>Hexapoda</taxon>
        <taxon>Insecta</taxon>
        <taxon>Pterygota</taxon>
        <taxon>Neoptera</taxon>
        <taxon>Endopterygota</taxon>
        <taxon>Hymenoptera</taxon>
        <taxon>Apocrita</taxon>
        <taxon>Aculeata</taxon>
        <taxon>Apoidea</taxon>
        <taxon>Anthophila</taxon>
        <taxon>Apidae</taxon>
        <taxon>Apis</taxon>
    </lineage>
</organism>
<dbReference type="Pfam" id="PF09133">
    <property type="entry name" value="SANTA"/>
    <property type="match status" value="1"/>
</dbReference>
<accession>A0A8B8H5R0</accession>
<name>A0A7M7SQQ8_APIME</name>
<dbReference type="EnsemblMetazoa" id="XM_026443556">
    <property type="protein sequence ID" value="XP_026299341"/>
    <property type="gene ID" value="LOC724290"/>
</dbReference>
<dbReference type="AlphaFoldDB" id="A0A7M7SQQ8"/>
<feature type="domain" description="SANTA" evidence="2">
    <location>
        <begin position="191"/>
        <end position="268"/>
    </location>
</feature>